<comment type="caution">
    <text evidence="8">The sequence shown here is derived from an EMBL/GenBank/DDBJ whole genome shotgun (WGS) entry which is preliminary data.</text>
</comment>
<dbReference type="SUPFAM" id="SSF52518">
    <property type="entry name" value="Thiamin diphosphate-binding fold (THDP-binding)"/>
    <property type="match status" value="1"/>
</dbReference>
<evidence type="ECO:0000313" key="11">
    <source>
        <dbReference type="Proteomes" id="UP000258253"/>
    </source>
</evidence>
<dbReference type="Proteomes" id="UP000258253">
    <property type="component" value="Unassembled WGS sequence"/>
</dbReference>
<dbReference type="EC" id="2.2.1.1" evidence="8"/>
<dbReference type="GO" id="GO:0004802">
    <property type="term" value="F:transketolase activity"/>
    <property type="evidence" value="ECO:0007669"/>
    <property type="project" value="UniProtKB-EC"/>
</dbReference>
<dbReference type="InterPro" id="IPR005474">
    <property type="entry name" value="Transketolase_N"/>
</dbReference>
<dbReference type="Proteomes" id="UP000259975">
    <property type="component" value="Unassembled WGS sequence"/>
</dbReference>
<gene>
    <name evidence="8" type="primary">tkt</name>
    <name evidence="7" type="ORF">B5L96_21295</name>
    <name evidence="6" type="ORF">G4V31_02125</name>
    <name evidence="5" type="ORF">Q6294_13120</name>
    <name evidence="8" type="ORF">SAMEA3499901_00362</name>
    <name evidence="9" type="ORF">SAMEA3538828_01332</name>
</gene>
<reference evidence="5" key="4">
    <citation type="submission" date="2023-07" db="EMBL/GenBank/DDBJ databases">
        <authorList>
            <person name="Peng Z."/>
        </authorList>
    </citation>
    <scope>NUCLEOTIDE SEQUENCE</scope>
    <source>
        <strain evidence="5">KP219</strain>
    </source>
</reference>
<dbReference type="RefSeq" id="WP_020323967.1">
    <property type="nucleotide sequence ID" value="NZ_AP022139.1"/>
</dbReference>
<dbReference type="EMBL" id="ULCI01000004">
    <property type="protein sequence ID" value="SYR33610.1"/>
    <property type="molecule type" value="Genomic_DNA"/>
</dbReference>
<dbReference type="InterPro" id="IPR029061">
    <property type="entry name" value="THDP-binding"/>
</dbReference>
<sequence length="276" mass="30161">MNPYRYDIQTLERKARAVRRHIVRLNANSPAGGHTGADLSQVELLTALYFRVLNVAPDRLDDPQRDIYIQSKGHAVGCYYCVLAEAGFFPVEWLETYQHANSHLPGHPVRQKTPGIELNTGALGHGLPVAVGLALAAKKSNSTRRIFLITGDGELAEGSNWEAALAAAHYGLDNLVIINDKNNLQLAGPTREIMNTDPLADKWRAFGMAVSECEGNDMASVISAIEGLKQEGKPNVIIANTTKGAGISFIQGRPEWHHRVPKGEEIALALEELKDE</sequence>
<dbReference type="Proteomes" id="UP000196447">
    <property type="component" value="Unassembled WGS sequence"/>
</dbReference>
<evidence type="ECO:0000313" key="5">
    <source>
        <dbReference type="EMBL" id="MDP0967971.1"/>
    </source>
</evidence>
<reference evidence="7 10" key="1">
    <citation type="submission" date="2017-03" db="EMBL/GenBank/DDBJ databases">
        <authorList>
            <person name="Fouts D."/>
            <person name="Stalin M.J."/>
            <person name="Chen L."/>
            <person name="Wright M."/>
            <person name="Sutton G."/>
            <person name="Nguyen K."/>
            <person name="Vanduin D."/>
            <person name="Rojas L."/>
            <person name="Hujer A."/>
            <person name="Hujer K."/>
            <person name="Bonomo R."/>
            <person name="Kreiswirth B."/>
            <person name="Adams M."/>
        </authorList>
    </citation>
    <scope>NUCLEOTIDE SEQUENCE [LARGE SCALE GENOMIC DNA]</scope>
    <source>
        <strain evidence="7 10">39383</strain>
    </source>
</reference>
<evidence type="ECO:0000313" key="10">
    <source>
        <dbReference type="Proteomes" id="UP000196447"/>
    </source>
</evidence>
<accession>A0A0C7KLB6</accession>
<dbReference type="EMBL" id="NDBK01000086">
    <property type="protein sequence ID" value="OVF68157.1"/>
    <property type="molecule type" value="Genomic_DNA"/>
</dbReference>
<evidence type="ECO:0000313" key="6">
    <source>
        <dbReference type="EMBL" id="NGN70932.1"/>
    </source>
</evidence>
<keyword evidence="3" id="KW-0786">Thiamine pyrophosphate</keyword>
<proteinExistence type="inferred from homology"/>
<dbReference type="AlphaFoldDB" id="A0A0C7KLB6"/>
<dbReference type="EMBL" id="JAAKYD010000002">
    <property type="protein sequence ID" value="NGN70932.1"/>
    <property type="molecule type" value="Genomic_DNA"/>
</dbReference>
<dbReference type="EMBL" id="UKGE01000001">
    <property type="protein sequence ID" value="SXN28506.1"/>
    <property type="molecule type" value="Genomic_DNA"/>
</dbReference>
<dbReference type="Pfam" id="PF00456">
    <property type="entry name" value="Transketolase_N"/>
    <property type="match status" value="1"/>
</dbReference>
<dbReference type="Gene3D" id="3.40.50.970">
    <property type="match status" value="1"/>
</dbReference>
<comment type="cofactor">
    <cofactor evidence="1">
        <name>thiamine diphosphate</name>
        <dbReference type="ChEBI" id="CHEBI:58937"/>
    </cofactor>
</comment>
<protein>
    <submittedName>
        <fullName evidence="8">Transketolase</fullName>
        <ecNumber evidence="8">2.2.1.1</ecNumber>
    </submittedName>
</protein>
<dbReference type="EMBL" id="JAUUIA010000010">
    <property type="protein sequence ID" value="MDP0967971.1"/>
    <property type="molecule type" value="Genomic_DNA"/>
</dbReference>
<feature type="domain" description="Transketolase N-terminal" evidence="4">
    <location>
        <begin position="28"/>
        <end position="268"/>
    </location>
</feature>
<dbReference type="KEGG" id="kpx:PMK1_02930"/>
<dbReference type="PANTHER" id="PTHR47514:SF1">
    <property type="entry name" value="TRANSKETOLASE N-TERMINAL SECTION-RELATED"/>
    <property type="match status" value="1"/>
</dbReference>
<evidence type="ECO:0000256" key="2">
    <source>
        <dbReference type="ARBA" id="ARBA00007131"/>
    </source>
</evidence>
<dbReference type="CDD" id="cd02012">
    <property type="entry name" value="TPP_TK"/>
    <property type="match status" value="1"/>
</dbReference>
<keyword evidence="8" id="KW-0808">Transferase</keyword>
<evidence type="ECO:0000313" key="13">
    <source>
        <dbReference type="Proteomes" id="UP000479475"/>
    </source>
</evidence>
<reference evidence="6 13" key="3">
    <citation type="submission" date="2020-02" db="EMBL/GenBank/DDBJ databases">
        <title>Klebsiella pneumoniae genome sequencing and assembly.</title>
        <authorList>
            <person name="Starkova P.S."/>
            <person name="Sulyan O.S."/>
            <person name="Likholetova D.V."/>
            <person name="Ageevets V.A."/>
            <person name="Lazareva I.V."/>
            <person name="Sopova J.V."/>
            <person name="Sidorenko S.V."/>
        </authorList>
    </citation>
    <scope>NUCLEOTIDE SEQUENCE [LARGE SCALE GENOMIC DNA]</scope>
    <source>
        <strain evidence="6 13">2429</strain>
    </source>
</reference>
<dbReference type="Proteomes" id="UP001244490">
    <property type="component" value="Unassembled WGS sequence"/>
</dbReference>
<evidence type="ECO:0000313" key="8">
    <source>
        <dbReference type="EMBL" id="SXN28506.1"/>
    </source>
</evidence>
<reference evidence="11 12" key="2">
    <citation type="submission" date="2018-08" db="EMBL/GenBank/DDBJ databases">
        <authorList>
            <consortium name="Pathogen Informatics"/>
        </authorList>
    </citation>
    <scope>NUCLEOTIDE SEQUENCE [LARGE SCALE GENOMIC DNA]</scope>
    <source>
        <strain evidence="8 12">EuSCAPE_AT029</strain>
        <strain evidence="9 11">EuSCAPE_HU047</strain>
    </source>
</reference>
<dbReference type="PANTHER" id="PTHR47514">
    <property type="entry name" value="TRANSKETOLASE N-TERMINAL SECTION-RELATED"/>
    <property type="match status" value="1"/>
</dbReference>
<evidence type="ECO:0000313" key="7">
    <source>
        <dbReference type="EMBL" id="OVF68157.1"/>
    </source>
</evidence>
<evidence type="ECO:0000259" key="4">
    <source>
        <dbReference type="Pfam" id="PF00456"/>
    </source>
</evidence>
<evidence type="ECO:0000256" key="1">
    <source>
        <dbReference type="ARBA" id="ARBA00001964"/>
    </source>
</evidence>
<evidence type="ECO:0000313" key="12">
    <source>
        <dbReference type="Proteomes" id="UP000259975"/>
    </source>
</evidence>
<name>A0A0C7KLB6_KLEPN</name>
<dbReference type="Proteomes" id="UP000479475">
    <property type="component" value="Unassembled WGS sequence"/>
</dbReference>
<evidence type="ECO:0000256" key="3">
    <source>
        <dbReference type="ARBA" id="ARBA00023052"/>
    </source>
</evidence>
<organism evidence="8 12">
    <name type="scientific">Klebsiella pneumoniae</name>
    <dbReference type="NCBI Taxonomy" id="573"/>
    <lineage>
        <taxon>Bacteria</taxon>
        <taxon>Pseudomonadati</taxon>
        <taxon>Pseudomonadota</taxon>
        <taxon>Gammaproteobacteria</taxon>
        <taxon>Enterobacterales</taxon>
        <taxon>Enterobacteriaceae</taxon>
        <taxon>Klebsiella/Raoultella group</taxon>
        <taxon>Klebsiella</taxon>
        <taxon>Klebsiella pneumoniae complex</taxon>
    </lineage>
</organism>
<evidence type="ECO:0000313" key="9">
    <source>
        <dbReference type="EMBL" id="SYR33610.1"/>
    </source>
</evidence>
<comment type="similarity">
    <text evidence="2">Belongs to the transketolase family.</text>
</comment>